<reference evidence="1" key="1">
    <citation type="submission" date="2020-08" db="EMBL/GenBank/DDBJ databases">
        <title>Multicomponent nature underlies the extraordinary mechanical properties of spider dragline silk.</title>
        <authorList>
            <person name="Kono N."/>
            <person name="Nakamura H."/>
            <person name="Mori M."/>
            <person name="Yoshida Y."/>
            <person name="Ohtoshi R."/>
            <person name="Malay A.D."/>
            <person name="Moran D.A.P."/>
            <person name="Tomita M."/>
            <person name="Numata K."/>
            <person name="Arakawa K."/>
        </authorList>
    </citation>
    <scope>NUCLEOTIDE SEQUENCE</scope>
</reference>
<evidence type="ECO:0000313" key="1">
    <source>
        <dbReference type="EMBL" id="GFU59222.1"/>
    </source>
</evidence>
<comment type="caution">
    <text evidence="1">The sequence shown here is derived from an EMBL/GenBank/DDBJ whole genome shotgun (WGS) entry which is preliminary data.</text>
</comment>
<dbReference type="Proteomes" id="UP000887013">
    <property type="component" value="Unassembled WGS sequence"/>
</dbReference>
<dbReference type="AlphaFoldDB" id="A0A8X6UXC1"/>
<keyword evidence="2" id="KW-1185">Reference proteome</keyword>
<dbReference type="EMBL" id="BMAW01040325">
    <property type="protein sequence ID" value="GFU59222.1"/>
    <property type="molecule type" value="Genomic_DNA"/>
</dbReference>
<sequence>MRTTEDLMSSCGRNARCLAENNGNSGWRKRMGIPHPKGTMKSTRDIKSVKKIYLTPHFASIATTETVSDKMDAFPASPSSTVRPVSLSFQEDAMEHVVRQRMAKAFITYQEPKNKHDSFSSPKWFQKKTFMDNFKHMISDTRVENWFDP</sequence>
<dbReference type="OrthoDB" id="6471876at2759"/>
<organism evidence="1 2">
    <name type="scientific">Nephila pilipes</name>
    <name type="common">Giant wood spider</name>
    <name type="synonym">Nephila maculata</name>
    <dbReference type="NCBI Taxonomy" id="299642"/>
    <lineage>
        <taxon>Eukaryota</taxon>
        <taxon>Metazoa</taxon>
        <taxon>Ecdysozoa</taxon>
        <taxon>Arthropoda</taxon>
        <taxon>Chelicerata</taxon>
        <taxon>Arachnida</taxon>
        <taxon>Araneae</taxon>
        <taxon>Araneomorphae</taxon>
        <taxon>Entelegynae</taxon>
        <taxon>Araneoidea</taxon>
        <taxon>Nephilidae</taxon>
        <taxon>Nephila</taxon>
    </lineage>
</organism>
<proteinExistence type="predicted"/>
<name>A0A8X6UXC1_NEPPI</name>
<protein>
    <submittedName>
        <fullName evidence="1">Uncharacterized protein</fullName>
    </submittedName>
</protein>
<evidence type="ECO:0000313" key="2">
    <source>
        <dbReference type="Proteomes" id="UP000887013"/>
    </source>
</evidence>
<gene>
    <name evidence="1" type="ORF">NPIL_480391</name>
</gene>
<accession>A0A8X6UXC1</accession>